<evidence type="ECO:0000256" key="5">
    <source>
        <dbReference type="ARBA" id="ARBA00022679"/>
    </source>
</evidence>
<dbReference type="FunFam" id="1.10.600.10:FF:000001">
    <property type="entry name" value="Geranylgeranyl diphosphate synthase"/>
    <property type="match status" value="1"/>
</dbReference>
<evidence type="ECO:0000256" key="4">
    <source>
        <dbReference type="ARBA" id="ARBA00015100"/>
    </source>
</evidence>
<dbReference type="GeneID" id="94546393"/>
<evidence type="ECO:0000256" key="2">
    <source>
        <dbReference type="ARBA" id="ARBA00006706"/>
    </source>
</evidence>
<keyword evidence="14" id="KW-1185">Reference proteome</keyword>
<dbReference type="KEGG" id="wso:WSWS_01205"/>
<evidence type="ECO:0000256" key="10">
    <source>
        <dbReference type="ARBA" id="ARBA00032873"/>
    </source>
</evidence>
<name>A0A288Q992_9LACO</name>
<dbReference type="GO" id="GO:0004337">
    <property type="term" value="F:(2E,6E)-farnesyl diphosphate synthase activity"/>
    <property type="evidence" value="ECO:0007669"/>
    <property type="project" value="UniProtKB-EC"/>
</dbReference>
<dbReference type="EC" id="2.5.1.10" evidence="3"/>
<dbReference type="Proteomes" id="UP000254912">
    <property type="component" value="Unassembled WGS sequence"/>
</dbReference>
<protein>
    <recommendedName>
        <fullName evidence="4">Farnesyl diphosphate synthase</fullName>
        <ecNumber evidence="3">2.5.1.10</ecNumber>
    </recommendedName>
    <alternativeName>
        <fullName evidence="10">(2E,6E)-farnesyl diphosphate synthase</fullName>
    </alternativeName>
    <alternativeName>
        <fullName evidence="9">Geranyltranstransferase</fullName>
    </alternativeName>
</protein>
<dbReference type="PROSITE" id="PS00444">
    <property type="entry name" value="POLYPRENYL_SYNTHASE_2"/>
    <property type="match status" value="1"/>
</dbReference>
<dbReference type="PANTHER" id="PTHR43281">
    <property type="entry name" value="FARNESYL DIPHOSPHATE SYNTHASE"/>
    <property type="match status" value="1"/>
</dbReference>
<comment type="similarity">
    <text evidence="2 12">Belongs to the FPP/GGPP synthase family.</text>
</comment>
<evidence type="ECO:0000256" key="8">
    <source>
        <dbReference type="ARBA" id="ARBA00023229"/>
    </source>
</evidence>
<evidence type="ECO:0000256" key="7">
    <source>
        <dbReference type="ARBA" id="ARBA00022842"/>
    </source>
</evidence>
<dbReference type="InterPro" id="IPR033749">
    <property type="entry name" value="Polyprenyl_synt_CS"/>
</dbReference>
<dbReference type="SUPFAM" id="SSF48576">
    <property type="entry name" value="Terpenoid synthases"/>
    <property type="match status" value="1"/>
</dbReference>
<evidence type="ECO:0000256" key="11">
    <source>
        <dbReference type="ARBA" id="ARBA00049399"/>
    </source>
</evidence>
<dbReference type="PROSITE" id="PS00723">
    <property type="entry name" value="POLYPRENYL_SYNTHASE_1"/>
    <property type="match status" value="1"/>
</dbReference>
<dbReference type="GO" id="GO:0016114">
    <property type="term" value="P:terpenoid biosynthetic process"/>
    <property type="evidence" value="ECO:0007669"/>
    <property type="project" value="UniProtKB-ARBA"/>
</dbReference>
<dbReference type="SFLD" id="SFLDG01017">
    <property type="entry name" value="Polyprenyl_Transferase_Like"/>
    <property type="match status" value="1"/>
</dbReference>
<keyword evidence="5 12" id="KW-0808">Transferase</keyword>
<comment type="caution">
    <text evidence="13">The sequence shown here is derived from an EMBL/GenBank/DDBJ whole genome shotgun (WGS) entry which is preliminary data.</text>
</comment>
<evidence type="ECO:0000313" key="13">
    <source>
        <dbReference type="EMBL" id="RDL05443.1"/>
    </source>
</evidence>
<dbReference type="PANTHER" id="PTHR43281:SF1">
    <property type="entry name" value="FARNESYL DIPHOSPHATE SYNTHASE"/>
    <property type="match status" value="1"/>
</dbReference>
<keyword evidence="8" id="KW-0414">Isoprene biosynthesis</keyword>
<evidence type="ECO:0000313" key="14">
    <source>
        <dbReference type="Proteomes" id="UP000254912"/>
    </source>
</evidence>
<dbReference type="RefSeq" id="WP_070230408.1">
    <property type="nucleotide sequence ID" value="NZ_BJYO01000004.1"/>
</dbReference>
<keyword evidence="7" id="KW-0460">Magnesium</keyword>
<proteinExistence type="inferred from homology"/>
<comment type="catalytic activity">
    <reaction evidence="11">
        <text>isopentenyl diphosphate + (2E)-geranyl diphosphate = (2E,6E)-farnesyl diphosphate + diphosphate</text>
        <dbReference type="Rhea" id="RHEA:19361"/>
        <dbReference type="ChEBI" id="CHEBI:33019"/>
        <dbReference type="ChEBI" id="CHEBI:58057"/>
        <dbReference type="ChEBI" id="CHEBI:128769"/>
        <dbReference type="ChEBI" id="CHEBI:175763"/>
        <dbReference type="EC" id="2.5.1.10"/>
    </reaction>
</comment>
<dbReference type="InterPro" id="IPR000092">
    <property type="entry name" value="Polyprenyl_synt"/>
</dbReference>
<accession>A0A288Q992</accession>
<evidence type="ECO:0000256" key="3">
    <source>
        <dbReference type="ARBA" id="ARBA00012439"/>
    </source>
</evidence>
<evidence type="ECO:0000256" key="1">
    <source>
        <dbReference type="ARBA" id="ARBA00001946"/>
    </source>
</evidence>
<dbReference type="EMBL" id="QRAS01000003">
    <property type="protein sequence ID" value="RDL05443.1"/>
    <property type="molecule type" value="Genomic_DNA"/>
</dbReference>
<evidence type="ECO:0000256" key="6">
    <source>
        <dbReference type="ARBA" id="ARBA00022723"/>
    </source>
</evidence>
<dbReference type="InterPro" id="IPR008949">
    <property type="entry name" value="Isoprenoid_synthase_dom_sf"/>
</dbReference>
<evidence type="ECO:0000256" key="9">
    <source>
        <dbReference type="ARBA" id="ARBA00032380"/>
    </source>
</evidence>
<dbReference type="Gene3D" id="1.10.600.10">
    <property type="entry name" value="Farnesyl Diphosphate Synthase"/>
    <property type="match status" value="1"/>
</dbReference>
<organism evidence="13 14">
    <name type="scientific">Weissella soli</name>
    <dbReference type="NCBI Taxonomy" id="155866"/>
    <lineage>
        <taxon>Bacteria</taxon>
        <taxon>Bacillati</taxon>
        <taxon>Bacillota</taxon>
        <taxon>Bacilli</taxon>
        <taxon>Lactobacillales</taxon>
        <taxon>Lactobacillaceae</taxon>
        <taxon>Weissella</taxon>
    </lineage>
</organism>
<comment type="cofactor">
    <cofactor evidence="1">
        <name>Mg(2+)</name>
        <dbReference type="ChEBI" id="CHEBI:18420"/>
    </cofactor>
</comment>
<reference evidence="13 14" key="1">
    <citation type="submission" date="2018-07" db="EMBL/GenBank/DDBJ databases">
        <title>Genomic Encyclopedia of Type Strains, Phase III (KMG-III): the genomes of soil and plant-associated and newly described type strains.</title>
        <authorList>
            <person name="Whitman W."/>
        </authorList>
    </citation>
    <scope>NUCLEOTIDE SEQUENCE [LARGE SCALE GENOMIC DNA]</scope>
    <source>
        <strain evidence="13 14">CECT 7031</strain>
    </source>
</reference>
<dbReference type="Pfam" id="PF00348">
    <property type="entry name" value="polyprenyl_synt"/>
    <property type="match status" value="1"/>
</dbReference>
<sequence>MNLAAFMAKVQPAIEENLAEQLTTASQLPALAEAMNYSVMNGGKRLRPALSLAVLADLGLAWQNYLTEVSAVELVHTYSLIHDDLPAMDDDDLRRGQPTSHKVYGEALAILAGDALQPLAYQWLAQSELLSAGQKSELMLQLAQASGADGMVAGQVADMAATAAETITLEQAMAIHYRKTGALLGYAAVAGGIIGQTNEDALSLLWDFGMTYGLAFQIKDDLDDLAQDDTEDKQSYPYLLGVTGAQQALQQQVTLAQEQVDGLQTLTGHSMQQLNAFLAYFKDEME</sequence>
<dbReference type="AlphaFoldDB" id="A0A288Q992"/>
<keyword evidence="6" id="KW-0479">Metal-binding</keyword>
<gene>
    <name evidence="13" type="ORF">DFP99_1405</name>
</gene>
<dbReference type="GO" id="GO:0046872">
    <property type="term" value="F:metal ion binding"/>
    <property type="evidence" value="ECO:0007669"/>
    <property type="project" value="UniProtKB-KW"/>
</dbReference>
<dbReference type="SFLD" id="SFLDS00005">
    <property type="entry name" value="Isoprenoid_Synthase_Type_I"/>
    <property type="match status" value="1"/>
</dbReference>
<evidence type="ECO:0000256" key="12">
    <source>
        <dbReference type="RuleBase" id="RU004466"/>
    </source>
</evidence>